<gene>
    <name evidence="2" type="ORF">AB986_14415</name>
</gene>
<dbReference type="EMBL" id="LELK01000004">
    <property type="protein sequence ID" value="KMM37081.1"/>
    <property type="molecule type" value="Genomic_DNA"/>
</dbReference>
<sequence>MKVLVIGANGQVGTHLIKSLAERGHEPVGMIRNTDQVKAIEDAGGKTVLGDLEKDFSQALYGCEAVIFAAGSGPHTGADKTIMIDQEGAIKAIDEAKQQGIKRFVMLSTVGSDDPEKGPDNMKPYLYAKKRADEHLKATNLNYTILRPGSLSNDPGTGQIRAAESLEDKSGQIPREDVAAVLTEILENENTYHRTFEILNGDLSISDALGQL</sequence>
<dbReference type="InterPro" id="IPR016040">
    <property type="entry name" value="NAD(P)-bd_dom"/>
</dbReference>
<name>A0A0J6CLH3_9BACL</name>
<dbReference type="SUPFAM" id="SSF51735">
    <property type="entry name" value="NAD(P)-binding Rossmann-fold domains"/>
    <property type="match status" value="1"/>
</dbReference>
<dbReference type="RefSeq" id="WP_048311861.1">
    <property type="nucleotide sequence ID" value="NZ_CP119526.1"/>
</dbReference>
<dbReference type="PATRIC" id="fig|157733.3.peg.947"/>
<evidence type="ECO:0000313" key="2">
    <source>
        <dbReference type="EMBL" id="KMM37081.1"/>
    </source>
</evidence>
<dbReference type="Proteomes" id="UP000035996">
    <property type="component" value="Unassembled WGS sequence"/>
</dbReference>
<dbReference type="PANTHER" id="PTHR15020">
    <property type="entry name" value="FLAVIN REDUCTASE-RELATED"/>
    <property type="match status" value="1"/>
</dbReference>
<comment type="caution">
    <text evidence="2">The sequence shown here is derived from an EMBL/GenBank/DDBJ whole genome shotgun (WGS) entry which is preliminary data.</text>
</comment>
<evidence type="ECO:0000259" key="1">
    <source>
        <dbReference type="Pfam" id="PF13460"/>
    </source>
</evidence>
<dbReference type="AlphaFoldDB" id="A0A0J6CLH3"/>
<evidence type="ECO:0000313" key="3">
    <source>
        <dbReference type="Proteomes" id="UP000035996"/>
    </source>
</evidence>
<dbReference type="STRING" id="157733.AB986_14415"/>
<accession>A0A0J6CLH3</accession>
<organism evidence="2 3">
    <name type="scientific">Guptibacillus hwajinpoensis</name>
    <dbReference type="NCBI Taxonomy" id="208199"/>
    <lineage>
        <taxon>Bacteria</taxon>
        <taxon>Bacillati</taxon>
        <taxon>Bacillota</taxon>
        <taxon>Bacilli</taxon>
        <taxon>Bacillales</taxon>
        <taxon>Guptibacillaceae</taxon>
        <taxon>Guptibacillus</taxon>
    </lineage>
</organism>
<dbReference type="Gene3D" id="3.40.50.720">
    <property type="entry name" value="NAD(P)-binding Rossmann-like Domain"/>
    <property type="match status" value="1"/>
</dbReference>
<proteinExistence type="predicted"/>
<reference evidence="2" key="1">
    <citation type="submission" date="2015-06" db="EMBL/GenBank/DDBJ databases">
        <authorList>
            <person name="Liu B."/>
            <person name="Wang J."/>
            <person name="Zhu Y."/>
            <person name="Liu G."/>
            <person name="Chen Q."/>
            <person name="Zheng C."/>
            <person name="Che J."/>
            <person name="Ge C."/>
            <person name="Shi H."/>
            <person name="Pan Z."/>
            <person name="Liu X."/>
        </authorList>
    </citation>
    <scope>NUCLEOTIDE SEQUENCE [LARGE SCALE GENOMIC DNA]</scope>
    <source>
        <strain evidence="2">DSM 16346</strain>
    </source>
</reference>
<dbReference type="Pfam" id="PF13460">
    <property type="entry name" value="NAD_binding_10"/>
    <property type="match status" value="1"/>
</dbReference>
<feature type="domain" description="NAD(P)-binding" evidence="1">
    <location>
        <begin position="7"/>
        <end position="188"/>
    </location>
</feature>
<protein>
    <submittedName>
        <fullName evidence="2">NAD-dependent dehydratase</fullName>
    </submittedName>
</protein>
<dbReference type="CDD" id="cd05243">
    <property type="entry name" value="SDR_a5"/>
    <property type="match status" value="1"/>
</dbReference>
<dbReference type="OrthoDB" id="9803892at2"/>
<keyword evidence="3" id="KW-1185">Reference proteome</keyword>
<dbReference type="InterPro" id="IPR036291">
    <property type="entry name" value="NAD(P)-bd_dom_sf"/>
</dbReference>
<dbReference type="PANTHER" id="PTHR15020:SF50">
    <property type="entry name" value="UPF0659 PROTEIN YMR090W"/>
    <property type="match status" value="1"/>
</dbReference>